<evidence type="ECO:0000259" key="7">
    <source>
        <dbReference type="PROSITE" id="PS52004"/>
    </source>
</evidence>
<dbReference type="InterPro" id="IPR020841">
    <property type="entry name" value="PKS_Beta-ketoAc_synthase_dom"/>
</dbReference>
<dbReference type="SMART" id="SM00823">
    <property type="entry name" value="PKS_PP"/>
    <property type="match status" value="1"/>
</dbReference>
<feature type="active site" description="Proton donor; for dehydratase activity" evidence="4">
    <location>
        <position position="1501"/>
    </location>
</feature>
<dbReference type="Pfam" id="PF00698">
    <property type="entry name" value="Acyl_transf_1"/>
    <property type="match status" value="1"/>
</dbReference>
<dbReference type="InterPro" id="IPR014030">
    <property type="entry name" value="Ketoacyl_synth_N"/>
</dbReference>
<dbReference type="Pfam" id="PF22621">
    <property type="entry name" value="CurL-like_PKS_C"/>
    <property type="match status" value="1"/>
</dbReference>
<dbReference type="GO" id="GO:0031177">
    <property type="term" value="F:phosphopantetheine binding"/>
    <property type="evidence" value="ECO:0007669"/>
    <property type="project" value="InterPro"/>
</dbReference>
<dbReference type="InterPro" id="IPR016039">
    <property type="entry name" value="Thiolase-like"/>
</dbReference>
<dbReference type="PANTHER" id="PTHR43775:SF37">
    <property type="entry name" value="SI:DKEY-61P9.11"/>
    <property type="match status" value="1"/>
</dbReference>
<dbReference type="Pfam" id="PF00109">
    <property type="entry name" value="ketoacyl-synt"/>
    <property type="match status" value="1"/>
</dbReference>
<dbReference type="SMART" id="SM01294">
    <property type="entry name" value="PKS_PP_betabranch"/>
    <property type="match status" value="1"/>
</dbReference>
<dbReference type="InterPro" id="IPR006162">
    <property type="entry name" value="Ppantetheine_attach_site"/>
</dbReference>
<organism evidence="9 10">
    <name type="scientific">Pseudopithomyces chartarum</name>
    <dbReference type="NCBI Taxonomy" id="1892770"/>
    <lineage>
        <taxon>Eukaryota</taxon>
        <taxon>Fungi</taxon>
        <taxon>Dikarya</taxon>
        <taxon>Ascomycota</taxon>
        <taxon>Pezizomycotina</taxon>
        <taxon>Dothideomycetes</taxon>
        <taxon>Pleosporomycetidae</taxon>
        <taxon>Pleosporales</taxon>
        <taxon>Massarineae</taxon>
        <taxon>Didymosphaeriaceae</taxon>
        <taxon>Pseudopithomyces</taxon>
    </lineage>
</organism>
<feature type="region of interest" description="C-terminal hotdog fold" evidence="4">
    <location>
        <begin position="1440"/>
        <end position="1587"/>
    </location>
</feature>
<dbReference type="InterPro" id="IPR049900">
    <property type="entry name" value="PKS_mFAS_DH"/>
</dbReference>
<feature type="region of interest" description="N-terminal hotdog fold" evidence="4">
    <location>
        <begin position="1280"/>
        <end position="1415"/>
    </location>
</feature>
<name>A0AAN6RBK4_9PLEO</name>
<feature type="domain" description="Ketosynthase family 3 (KS3)" evidence="7">
    <location>
        <begin position="361"/>
        <end position="791"/>
    </location>
</feature>
<feature type="domain" description="Carrier" evidence="6">
    <location>
        <begin position="1638"/>
        <end position="1715"/>
    </location>
</feature>
<dbReference type="InterPro" id="IPR030918">
    <property type="entry name" value="PT_fungal_PKS"/>
</dbReference>
<dbReference type="PROSITE" id="PS52019">
    <property type="entry name" value="PKS_MFAS_DH"/>
    <property type="match status" value="1"/>
</dbReference>
<dbReference type="InterPro" id="IPR014043">
    <property type="entry name" value="Acyl_transferase_dom"/>
</dbReference>
<dbReference type="Gene3D" id="3.40.366.10">
    <property type="entry name" value="Malonyl-Coenzyme A Acyl Carrier Protein, domain 2"/>
    <property type="match status" value="1"/>
</dbReference>
<dbReference type="InterPro" id="IPR016036">
    <property type="entry name" value="Malonyl_transacylase_ACP-bd"/>
</dbReference>
<proteinExistence type="predicted"/>
<feature type="compositionally biased region" description="Polar residues" evidence="5">
    <location>
        <begin position="1616"/>
        <end position="1629"/>
    </location>
</feature>
<dbReference type="InterPro" id="IPR009081">
    <property type="entry name" value="PP-bd_ACP"/>
</dbReference>
<dbReference type="GO" id="GO:0004312">
    <property type="term" value="F:fatty acid synthase activity"/>
    <property type="evidence" value="ECO:0007669"/>
    <property type="project" value="TreeGrafter"/>
</dbReference>
<dbReference type="Proteomes" id="UP001280581">
    <property type="component" value="Unassembled WGS sequence"/>
</dbReference>
<dbReference type="SUPFAM" id="SSF55048">
    <property type="entry name" value="Probable ACP-binding domain of malonyl-CoA ACP transacylase"/>
    <property type="match status" value="1"/>
</dbReference>
<feature type="region of interest" description="Disordered" evidence="5">
    <location>
        <begin position="1726"/>
        <end position="1756"/>
    </location>
</feature>
<dbReference type="Gene3D" id="3.40.50.1820">
    <property type="entry name" value="alpha/beta hydrolase"/>
    <property type="match status" value="1"/>
</dbReference>
<dbReference type="InterPro" id="IPR014031">
    <property type="entry name" value="Ketoacyl_synth_C"/>
</dbReference>
<dbReference type="PROSITE" id="PS00012">
    <property type="entry name" value="PHOSPHOPANTETHEINE"/>
    <property type="match status" value="1"/>
</dbReference>
<dbReference type="GO" id="GO:0006633">
    <property type="term" value="P:fatty acid biosynthetic process"/>
    <property type="evidence" value="ECO:0007669"/>
    <property type="project" value="InterPro"/>
</dbReference>
<feature type="region of interest" description="Disordered" evidence="5">
    <location>
        <begin position="1600"/>
        <end position="1631"/>
    </location>
</feature>
<dbReference type="Gene3D" id="3.40.47.10">
    <property type="match status" value="1"/>
</dbReference>
<dbReference type="GO" id="GO:0004315">
    <property type="term" value="F:3-oxoacyl-[acyl-carrier-protein] synthase activity"/>
    <property type="evidence" value="ECO:0007669"/>
    <property type="project" value="InterPro"/>
</dbReference>
<dbReference type="SUPFAM" id="SSF53474">
    <property type="entry name" value="alpha/beta-Hydrolases"/>
    <property type="match status" value="1"/>
</dbReference>
<dbReference type="Gene3D" id="3.10.129.110">
    <property type="entry name" value="Polyketide synthase dehydratase"/>
    <property type="match status" value="1"/>
</dbReference>
<dbReference type="CDD" id="cd00833">
    <property type="entry name" value="PKS"/>
    <property type="match status" value="1"/>
</dbReference>
<dbReference type="Gene3D" id="3.30.70.3290">
    <property type="match status" value="1"/>
</dbReference>
<dbReference type="NCBIfam" id="TIGR04532">
    <property type="entry name" value="PT_fungal_PKS"/>
    <property type="match status" value="1"/>
</dbReference>
<dbReference type="GO" id="GO:0044550">
    <property type="term" value="P:secondary metabolite biosynthetic process"/>
    <property type="evidence" value="ECO:0007669"/>
    <property type="project" value="TreeGrafter"/>
</dbReference>
<evidence type="ECO:0000313" key="10">
    <source>
        <dbReference type="Proteomes" id="UP001280581"/>
    </source>
</evidence>
<dbReference type="Pfam" id="PF00975">
    <property type="entry name" value="Thioesterase"/>
    <property type="match status" value="1"/>
</dbReference>
<keyword evidence="1" id="KW-0596">Phosphopantetheine</keyword>
<dbReference type="InterPro" id="IPR016035">
    <property type="entry name" value="Acyl_Trfase/lysoPLipase"/>
</dbReference>
<dbReference type="InterPro" id="IPR036736">
    <property type="entry name" value="ACP-like_sf"/>
</dbReference>
<gene>
    <name evidence="9" type="ORF">GRF29_213g724425</name>
</gene>
<keyword evidence="2" id="KW-0597">Phosphoprotein</keyword>
<evidence type="ECO:0000256" key="4">
    <source>
        <dbReference type="PROSITE-ProRule" id="PRU01363"/>
    </source>
</evidence>
<dbReference type="EMBL" id="WVTA01000017">
    <property type="protein sequence ID" value="KAK3201034.1"/>
    <property type="molecule type" value="Genomic_DNA"/>
</dbReference>
<dbReference type="Gene3D" id="1.10.1200.10">
    <property type="entry name" value="ACP-like"/>
    <property type="match status" value="1"/>
</dbReference>
<dbReference type="InterPro" id="IPR018201">
    <property type="entry name" value="Ketoacyl_synth_AS"/>
</dbReference>
<dbReference type="SUPFAM" id="SSF52151">
    <property type="entry name" value="FabD/lysophospholipase-like"/>
    <property type="match status" value="1"/>
</dbReference>
<dbReference type="InterPro" id="IPR001227">
    <property type="entry name" value="Ac_transferase_dom_sf"/>
</dbReference>
<keyword evidence="3" id="KW-0808">Transferase</keyword>
<dbReference type="SUPFAM" id="SSF47336">
    <property type="entry name" value="ACP-like"/>
    <property type="match status" value="1"/>
</dbReference>
<dbReference type="SMART" id="SM00825">
    <property type="entry name" value="PKS_KS"/>
    <property type="match status" value="1"/>
</dbReference>
<evidence type="ECO:0008006" key="11">
    <source>
        <dbReference type="Google" id="ProtNLM"/>
    </source>
</evidence>
<dbReference type="InterPro" id="IPR029058">
    <property type="entry name" value="AB_hydrolase_fold"/>
</dbReference>
<dbReference type="Pfam" id="PF02801">
    <property type="entry name" value="Ketoacyl-synt_C"/>
    <property type="match status" value="1"/>
</dbReference>
<evidence type="ECO:0000256" key="2">
    <source>
        <dbReference type="ARBA" id="ARBA00022553"/>
    </source>
</evidence>
<dbReference type="InterPro" id="IPR032088">
    <property type="entry name" value="SAT"/>
</dbReference>
<dbReference type="Pfam" id="PF16073">
    <property type="entry name" value="SAT"/>
    <property type="match status" value="1"/>
</dbReference>
<accession>A0AAN6RBK4</accession>
<dbReference type="PROSITE" id="PS00606">
    <property type="entry name" value="KS3_1"/>
    <property type="match status" value="1"/>
</dbReference>
<dbReference type="InterPro" id="IPR020806">
    <property type="entry name" value="PKS_PP-bd"/>
</dbReference>
<sequence length="2090" mass="228348">MDSERTVLLFGDYTEPWVESIDRLCRQARSTPWLQSFLTDIVNVFKDEKKELEPFLQDSLGEFSNLEDLVEKFRNTTDEISYVQGLMLYTVRSACLLDWIRREPKLLATSEAFGLCGGLVNASTLAVAEDFDSLYDACIVMTRIFCRSCRLAIVRSRAIEDGPGSWGWVVVGISAEALRKSLDQFQNRMEIPITKRAKVGLVGDRWSTVIGPPSVLQLFFSQCPAVRKLAKNELNIHALQHALDLTETDVDYIVGDSPVFHRHIKQGFRLWGMNEPETIYATWGDLLRSMILQVLAQPLDIVHVVSKLDDNLDRCDQIQVKTMGPISPGSHSTYFVGALKESGRNVTVHNLFDHDTSRGTQDRIAIIGMAGQGPGFENVEQFWDIISNAKDLHQEIPKDRFDLEVYLQPRHGNECDSKSMSKFGCFIRKPGNFDARFFHISPREALLMEPGHRLFLMSVYEALQMAGYSNGPTRVTDPSKISTFFGQCNDDWRIASHDVKGCDSYTLPAIARAFGSGRIAYHFGWEGPTYSLDSACSSSCSSIHLACMSLLSKETDMAVAGAANITGYPHSWISLSQSGVLSPTGNCKSFRDDGDGYCRADFSGAVVLKRLEDAIAHNDNILGVISGSGRNHSGNATSITTSDAGTQTRLFRKVLRSSGIAPNDISYVEMHGTGTKVGDPAEMSAVSSIFGNRPKNNPLTVGAVKGNVGHSESAAGIASLLKCLLMFKKNSMPPQVGMPHALNPNFPPLSEMNIIVPSQAQKFENNGDTPRRILLNNFDAAGGNGCLLLEDYISPDSNGTKKDPRSTHTIVCSAKTSFSHVENQRNLLKWLQANPTARLEDIAYTTTARRTHLPIRYACTASTTKDLITKLRSNLDRDVPGPTGARKTPVIFVFTGQGSHYAGMGAELYVTSATFRRTVELCVRICQDQGFPSFLDIIIDKKSILSTKDAIQTQLALVTLEMALVAFWNAAGIRPDMVVGHSLGEYVALHAAGVLSIADVLYLVGRRARLLQERCEAHSCAMLAVSASAEVVEMHLAALSRSSCAIACVNSPNATVVSGPLPAINDLEDILAKANIRSKALPVPYAFHSLQMEPILNDYTSLARIVAFTEPKIPIASTLLGSVVQPSCGSSGYEPVFDAEYLSQQARQKVEFVAALHAINAELDQPIWLELGPTQLCGSFVRKTLQTDSSRTMSTLEKGVDVWASVSDCVAKLFNLGVDIDWLAYHRPYEMDLRLVSLPSYAWDLKDYWIPYTEPAGSLCASDTAQLRQPNGTNIVSTCAQYVIQESISPDSKVTLGVAVADSGFKAFLDGHRLRGVPVVPGCVFMEAALTAGRYLLRNKGREFLSNMSLVIQDLNVTRPVTEKHIDSKAELITAAVMESSSTDTIAISFGILEHDQNSGIGACELKICTPADLRAVWGKSSFYIKARMEDLITDAKSGQGHRLQQDILYALFSDTVEYDVPFRGIKEAFISRDFGEAAAKVVLQNDPPGTRFTASPYWIDSLVQLPGFLINGNPNRPKTVTFMLASFDSYEQTAEVKPGKPYFTYVRISQRKKDTVYCDAFVFDEGELIIHCSNCVFHEIKNSVLEHLLGKTKSAVNITSPPNNARASAPESFREQTSQAVQPASGSEQLEAGTESVSDYGIFNAIVASIVKATGVSIDDLTDDTLIADMGVDSIMGIEIIASIRDETGVDLPASFVMEYPTIGHMRSAFDTVLPSMSSLEPVAGEGITRPASSTEWTENSPPSSGSSGILSDEIPNSNPALDTALIPELHDAKNEKEVMKSTTSANANVVIEDDSPPPRVRISLIQGRPTPGKPRFHIIADGSGSIATYIHIPPLKINLPVYGVNSPYLQCPSRFNAQSGIEEASKHIVEALMKAQPEGPFFLGGFSGGAMLCYEVTRQLAALGRKVEGLVLIDMCCPRPESAPGTAKQLFDVDVDVFESVNAHIGSSNLAKNMRQHLHALFAAVAAYHPPPMKANERPDHTAIIWADKGMISRCNNNPDLMRKLAERDLTTDSPRGFMEDASRGAITWSILNKGPGNSGPNGWEKYIGYDPLCLSVDADHLGIVAPDQVHLLRAALEKAFDHIGCLH</sequence>
<comment type="caution">
    <text evidence="9">The sequence shown here is derived from an EMBL/GenBank/DDBJ whole genome shotgun (WGS) entry which is preliminary data.</text>
</comment>
<dbReference type="SMART" id="SM00827">
    <property type="entry name" value="PKS_AT"/>
    <property type="match status" value="1"/>
</dbReference>
<protein>
    <recommendedName>
        <fullName evidence="11">Polyketide synthase</fullName>
    </recommendedName>
</protein>
<dbReference type="InterPro" id="IPR050091">
    <property type="entry name" value="PKS_NRPS_Biosynth_Enz"/>
</dbReference>
<feature type="compositionally biased region" description="Polar residues" evidence="5">
    <location>
        <begin position="1732"/>
        <end position="1741"/>
    </location>
</feature>
<feature type="active site" description="Proton acceptor; for dehydratase activity" evidence="4">
    <location>
        <position position="1312"/>
    </location>
</feature>
<evidence type="ECO:0000256" key="3">
    <source>
        <dbReference type="ARBA" id="ARBA00022679"/>
    </source>
</evidence>
<reference evidence="9 10" key="1">
    <citation type="submission" date="2021-02" db="EMBL/GenBank/DDBJ databases">
        <title>Genome assembly of Pseudopithomyces chartarum.</title>
        <authorList>
            <person name="Jauregui R."/>
            <person name="Singh J."/>
            <person name="Voisey C."/>
        </authorList>
    </citation>
    <scope>NUCLEOTIDE SEQUENCE [LARGE SCALE GENOMIC DNA]</scope>
    <source>
        <strain evidence="9 10">AGR01</strain>
    </source>
</reference>
<dbReference type="InterPro" id="IPR042104">
    <property type="entry name" value="PKS_dehydratase_sf"/>
</dbReference>
<evidence type="ECO:0000313" key="9">
    <source>
        <dbReference type="EMBL" id="KAK3201034.1"/>
    </source>
</evidence>
<dbReference type="PANTHER" id="PTHR43775">
    <property type="entry name" value="FATTY ACID SYNTHASE"/>
    <property type="match status" value="1"/>
</dbReference>
<evidence type="ECO:0000259" key="6">
    <source>
        <dbReference type="PROSITE" id="PS50075"/>
    </source>
</evidence>
<dbReference type="InterPro" id="IPR001031">
    <property type="entry name" value="Thioesterase"/>
</dbReference>
<dbReference type="SUPFAM" id="SSF53901">
    <property type="entry name" value="Thiolase-like"/>
    <property type="match status" value="1"/>
</dbReference>
<evidence type="ECO:0000259" key="8">
    <source>
        <dbReference type="PROSITE" id="PS52019"/>
    </source>
</evidence>
<evidence type="ECO:0000256" key="5">
    <source>
        <dbReference type="SAM" id="MobiDB-lite"/>
    </source>
</evidence>
<evidence type="ECO:0000256" key="1">
    <source>
        <dbReference type="ARBA" id="ARBA00022450"/>
    </source>
</evidence>
<dbReference type="PROSITE" id="PS50075">
    <property type="entry name" value="CARRIER"/>
    <property type="match status" value="1"/>
</dbReference>
<feature type="domain" description="PKS/mFAS DH" evidence="8">
    <location>
        <begin position="1280"/>
        <end position="1587"/>
    </location>
</feature>
<keyword evidence="10" id="KW-1185">Reference proteome</keyword>
<dbReference type="Pfam" id="PF00550">
    <property type="entry name" value="PP-binding"/>
    <property type="match status" value="1"/>
</dbReference>
<dbReference type="PROSITE" id="PS52004">
    <property type="entry name" value="KS3_2"/>
    <property type="match status" value="1"/>
</dbReference>